<gene>
    <name evidence="1" type="ORF">NPIL_385571</name>
</gene>
<accession>A0A8X6PF89</accession>
<evidence type="ECO:0000313" key="1">
    <source>
        <dbReference type="EMBL" id="GFT67974.1"/>
    </source>
</evidence>
<comment type="caution">
    <text evidence="1">The sequence shown here is derived from an EMBL/GenBank/DDBJ whole genome shotgun (WGS) entry which is preliminary data.</text>
</comment>
<dbReference type="AlphaFoldDB" id="A0A8X6PF89"/>
<proteinExistence type="predicted"/>
<name>A0A8X6PF89_NEPPI</name>
<sequence>MRWMRRPQKHLPLKFSGETTNEACLPVLMRCVGMPTTTLPDLGADLSSESGQERDVTSPARGVNIKSVVAQRPHIDAGAENGVLALELVSSSGSESEW</sequence>
<organism evidence="1 2">
    <name type="scientific">Nephila pilipes</name>
    <name type="common">Giant wood spider</name>
    <name type="synonym">Nephila maculata</name>
    <dbReference type="NCBI Taxonomy" id="299642"/>
    <lineage>
        <taxon>Eukaryota</taxon>
        <taxon>Metazoa</taxon>
        <taxon>Ecdysozoa</taxon>
        <taxon>Arthropoda</taxon>
        <taxon>Chelicerata</taxon>
        <taxon>Arachnida</taxon>
        <taxon>Araneae</taxon>
        <taxon>Araneomorphae</taxon>
        <taxon>Entelegynae</taxon>
        <taxon>Araneoidea</taxon>
        <taxon>Nephilidae</taxon>
        <taxon>Nephila</taxon>
    </lineage>
</organism>
<reference evidence="1" key="1">
    <citation type="submission" date="2020-08" db="EMBL/GenBank/DDBJ databases">
        <title>Multicomponent nature underlies the extraordinary mechanical properties of spider dragline silk.</title>
        <authorList>
            <person name="Kono N."/>
            <person name="Nakamura H."/>
            <person name="Mori M."/>
            <person name="Yoshida Y."/>
            <person name="Ohtoshi R."/>
            <person name="Malay A.D."/>
            <person name="Moran D.A.P."/>
            <person name="Tomita M."/>
            <person name="Numata K."/>
            <person name="Arakawa K."/>
        </authorList>
    </citation>
    <scope>NUCLEOTIDE SEQUENCE</scope>
</reference>
<protein>
    <submittedName>
        <fullName evidence="1">Uncharacterized protein</fullName>
    </submittedName>
</protein>
<evidence type="ECO:0000313" key="2">
    <source>
        <dbReference type="Proteomes" id="UP000887013"/>
    </source>
</evidence>
<dbReference type="EMBL" id="BMAW01020412">
    <property type="protein sequence ID" value="GFT67974.1"/>
    <property type="molecule type" value="Genomic_DNA"/>
</dbReference>
<dbReference type="Proteomes" id="UP000887013">
    <property type="component" value="Unassembled WGS sequence"/>
</dbReference>
<keyword evidence="2" id="KW-1185">Reference proteome</keyword>
<dbReference type="OrthoDB" id="10394833at2759"/>